<sequence length="75" mass="7896">MNTSTRTFEAIAIVIGGSASAVDQAKGLYLVQAPDSASSPTMPRAVLSRIPQVPYVLSPVAMAETLTRLHTRGLL</sequence>
<evidence type="ECO:0000313" key="1">
    <source>
        <dbReference type="EMBL" id="RID98707.1"/>
    </source>
</evidence>
<dbReference type="EMBL" id="QXJC01000003">
    <property type="protein sequence ID" value="RID98707.1"/>
    <property type="molecule type" value="Genomic_DNA"/>
</dbReference>
<dbReference type="Proteomes" id="UP000266302">
    <property type="component" value="Unassembled WGS sequence"/>
</dbReference>
<dbReference type="OrthoDB" id="9791760at2"/>
<proteinExistence type="predicted"/>
<keyword evidence="2" id="KW-1185">Reference proteome</keyword>
<dbReference type="RefSeq" id="WP_119109370.1">
    <property type="nucleotide sequence ID" value="NZ_QXJC01000003.1"/>
</dbReference>
<dbReference type="Gene3D" id="3.40.50.180">
    <property type="entry name" value="Methylesterase CheB, C-terminal domain"/>
    <property type="match status" value="1"/>
</dbReference>
<organism evidence="1 2">
    <name type="scientific">Simplicispira hankyongi</name>
    <dbReference type="NCBI Taxonomy" id="2315688"/>
    <lineage>
        <taxon>Bacteria</taxon>
        <taxon>Pseudomonadati</taxon>
        <taxon>Pseudomonadota</taxon>
        <taxon>Betaproteobacteria</taxon>
        <taxon>Burkholderiales</taxon>
        <taxon>Comamonadaceae</taxon>
        <taxon>Simplicispira</taxon>
    </lineage>
</organism>
<dbReference type="SUPFAM" id="SSF52738">
    <property type="entry name" value="Methylesterase CheB, C-terminal domain"/>
    <property type="match status" value="1"/>
</dbReference>
<dbReference type="AlphaFoldDB" id="A0A398CCM4"/>
<comment type="caution">
    <text evidence="1">The sequence shown here is derived from an EMBL/GenBank/DDBJ whole genome shotgun (WGS) entry which is preliminary data.</text>
</comment>
<accession>A0A398CCM4</accession>
<evidence type="ECO:0000313" key="2">
    <source>
        <dbReference type="Proteomes" id="UP000266302"/>
    </source>
</evidence>
<gene>
    <name evidence="1" type="ORF">D3F03_10935</name>
</gene>
<protein>
    <submittedName>
        <fullName evidence="1">Uncharacterized protein</fullName>
    </submittedName>
</protein>
<name>A0A398CCM4_9BURK</name>
<dbReference type="InterPro" id="IPR035909">
    <property type="entry name" value="CheB_C"/>
</dbReference>
<reference evidence="1 2" key="1">
    <citation type="submission" date="2018-09" db="EMBL/GenBank/DDBJ databases">
        <title>Draft genome of Simplicispira sp. NY-02.</title>
        <authorList>
            <person name="Im W.T."/>
        </authorList>
    </citation>
    <scope>NUCLEOTIDE SEQUENCE [LARGE SCALE GENOMIC DNA]</scope>
    <source>
        <strain evidence="1 2">NY-02</strain>
    </source>
</reference>